<dbReference type="Proteomes" id="UP000184436">
    <property type="component" value="Unassembled WGS sequence"/>
</dbReference>
<keyword evidence="3" id="KW-1185">Reference proteome</keyword>
<organism evidence="2 3">
    <name type="scientific">Bacteroides faecichinchillae</name>
    <dbReference type="NCBI Taxonomy" id="871325"/>
    <lineage>
        <taxon>Bacteria</taxon>
        <taxon>Pseudomonadati</taxon>
        <taxon>Bacteroidota</taxon>
        <taxon>Bacteroidia</taxon>
        <taxon>Bacteroidales</taxon>
        <taxon>Bacteroidaceae</taxon>
        <taxon>Bacteroides</taxon>
    </lineage>
</organism>
<evidence type="ECO:0000313" key="3">
    <source>
        <dbReference type="Proteomes" id="UP000184436"/>
    </source>
</evidence>
<keyword evidence="1" id="KW-0732">Signal</keyword>
<dbReference type="OrthoDB" id="1030581at2"/>
<evidence type="ECO:0000313" key="2">
    <source>
        <dbReference type="EMBL" id="SHF74061.1"/>
    </source>
</evidence>
<proteinExistence type="predicted"/>
<reference evidence="2 3" key="1">
    <citation type="submission" date="2016-11" db="EMBL/GenBank/DDBJ databases">
        <authorList>
            <person name="Jaros S."/>
            <person name="Januszkiewicz K."/>
            <person name="Wedrychowicz H."/>
        </authorList>
    </citation>
    <scope>NUCLEOTIDE SEQUENCE [LARGE SCALE GENOMIC DNA]</scope>
    <source>
        <strain evidence="2 3">DSM 26883</strain>
    </source>
</reference>
<name>A0A1M5E4S3_9BACE</name>
<feature type="signal peptide" evidence="1">
    <location>
        <begin position="1"/>
        <end position="26"/>
    </location>
</feature>
<accession>A0A1M5E4S3</accession>
<dbReference type="RefSeq" id="WP_025075660.1">
    <property type="nucleotide sequence ID" value="NZ_FQVD01000032.1"/>
</dbReference>
<dbReference type="EMBL" id="FQVD01000032">
    <property type="protein sequence ID" value="SHF74061.1"/>
    <property type="molecule type" value="Genomic_DNA"/>
</dbReference>
<sequence>MKKRSIIKLSVWSSLLLNLCICFSFASPVDEWEAFGDIAFEDGFALSPLNTKIVEEKGGWEKACVDTLYFEKQAQKPIWKIAQWNSKHDLGNTLPIRNQDGSITYANQGKKVIWNQDGSLWLEINTSQEYDKPREENEPWPHLLIEQNFKSQPNIGKVKQLNFSMEIKLEKCERKMSDSEYNPKLHTAQTPFYFVLRNINSEAPDFNTFIWLGIPSYDYRHQQMTDKETISWDLDTSTYIYNVPQLPVWGNITFHDKQWHQAKVDVLPLIKEAIEKMKSKGFFKDTTWEDMEICGMNFGWEVPGTFDAAISVRNMSLKVIDK</sequence>
<dbReference type="AlphaFoldDB" id="A0A1M5E4S3"/>
<protein>
    <submittedName>
        <fullName evidence="2">Uncharacterized protein</fullName>
    </submittedName>
</protein>
<gene>
    <name evidence="2" type="ORF">SAMN05444349_13236</name>
</gene>
<feature type="chain" id="PRO_5030031358" evidence="1">
    <location>
        <begin position="27"/>
        <end position="322"/>
    </location>
</feature>
<evidence type="ECO:0000256" key="1">
    <source>
        <dbReference type="SAM" id="SignalP"/>
    </source>
</evidence>